<dbReference type="AlphaFoldDB" id="A0A1C6RE31"/>
<name>A0A1C6RE31_9ACTN</name>
<dbReference type="CDD" id="cd16282">
    <property type="entry name" value="metallo-hydrolase-like_MBL-fold"/>
    <property type="match status" value="1"/>
</dbReference>
<protein>
    <submittedName>
        <fullName evidence="2">Glyoxylase, beta-lactamase superfamily II</fullName>
    </submittedName>
</protein>
<sequence length="289" mass="30870">MTGTDGRMVRDGEQLGRFVRVADGVHVLREPLLRVNVTLVVGDGAALLVDTLSTAGQATALAAAVRAVTDEPLTLVNTHHHFDHCFGNATLAGDPPRPVWAHERAARLVREEPDRLRREAHEEMRATQPELAAELARTELLAPGHTVRTEEVLDVGGRRVVLRHPGPGHTAADLVVQVPDADVLVAGDLVEQGGPPAFEDAYPLRWPDAVAELLRLTTPATVVVPGHGEVVDAEFVRTQHAELAELAWLIRAAHTAGAPPDRVAAEAPFGARPALVAARRGYAELDGTA</sequence>
<keyword evidence="3" id="KW-1185">Reference proteome</keyword>
<organism evidence="2 3">
    <name type="scientific">Micromonospora nigra</name>
    <dbReference type="NCBI Taxonomy" id="145857"/>
    <lineage>
        <taxon>Bacteria</taxon>
        <taxon>Bacillati</taxon>
        <taxon>Actinomycetota</taxon>
        <taxon>Actinomycetes</taxon>
        <taxon>Micromonosporales</taxon>
        <taxon>Micromonosporaceae</taxon>
        <taxon>Micromonospora</taxon>
    </lineage>
</organism>
<dbReference type="RefSeq" id="WP_245712641.1">
    <property type="nucleotide sequence ID" value="NZ_FMHT01000003.1"/>
</dbReference>
<dbReference type="InterPro" id="IPR036866">
    <property type="entry name" value="RibonucZ/Hydroxyglut_hydro"/>
</dbReference>
<reference evidence="2 3" key="1">
    <citation type="submission" date="2016-06" db="EMBL/GenBank/DDBJ databases">
        <authorList>
            <person name="Kjaerup R.B."/>
            <person name="Dalgaard T.S."/>
            <person name="Juul-Madsen H.R."/>
        </authorList>
    </citation>
    <scope>NUCLEOTIDE SEQUENCE [LARGE SCALE GENOMIC DNA]</scope>
    <source>
        <strain evidence="2 3">DSM 43818</strain>
    </source>
</reference>
<dbReference type="InterPro" id="IPR001279">
    <property type="entry name" value="Metallo-B-lactamas"/>
</dbReference>
<dbReference type="PANTHER" id="PTHR42951:SF4">
    <property type="entry name" value="ACYL-COENZYME A THIOESTERASE MBLAC2"/>
    <property type="match status" value="1"/>
</dbReference>
<evidence type="ECO:0000259" key="1">
    <source>
        <dbReference type="SMART" id="SM00849"/>
    </source>
</evidence>
<gene>
    <name evidence="2" type="ORF">GA0070616_0721</name>
</gene>
<dbReference type="SUPFAM" id="SSF56281">
    <property type="entry name" value="Metallo-hydrolase/oxidoreductase"/>
    <property type="match status" value="1"/>
</dbReference>
<dbReference type="EMBL" id="FMHT01000003">
    <property type="protein sequence ID" value="SCL15412.1"/>
    <property type="molecule type" value="Genomic_DNA"/>
</dbReference>
<evidence type="ECO:0000313" key="3">
    <source>
        <dbReference type="Proteomes" id="UP000199699"/>
    </source>
</evidence>
<dbReference type="STRING" id="145857.GA0070616_0721"/>
<proteinExistence type="predicted"/>
<dbReference type="Pfam" id="PF00753">
    <property type="entry name" value="Lactamase_B"/>
    <property type="match status" value="1"/>
</dbReference>
<evidence type="ECO:0000313" key="2">
    <source>
        <dbReference type="EMBL" id="SCL15412.1"/>
    </source>
</evidence>
<accession>A0A1C6RE31</accession>
<feature type="domain" description="Metallo-beta-lactamase" evidence="1">
    <location>
        <begin position="34"/>
        <end position="227"/>
    </location>
</feature>
<dbReference type="InterPro" id="IPR050855">
    <property type="entry name" value="NDM-1-like"/>
</dbReference>
<dbReference type="Proteomes" id="UP000199699">
    <property type="component" value="Unassembled WGS sequence"/>
</dbReference>
<dbReference type="PANTHER" id="PTHR42951">
    <property type="entry name" value="METALLO-BETA-LACTAMASE DOMAIN-CONTAINING"/>
    <property type="match status" value="1"/>
</dbReference>
<dbReference type="Gene3D" id="3.60.15.10">
    <property type="entry name" value="Ribonuclease Z/Hydroxyacylglutathione hydrolase-like"/>
    <property type="match status" value="1"/>
</dbReference>
<dbReference type="SMART" id="SM00849">
    <property type="entry name" value="Lactamase_B"/>
    <property type="match status" value="1"/>
</dbReference>